<dbReference type="InterPro" id="IPR015089">
    <property type="entry name" value="UQCR"/>
</dbReference>
<organism evidence="1">
    <name type="scientific">Parasteatoda tepidariorum</name>
    <name type="common">Common house spider</name>
    <name type="synonym">Achaearanea tepidariorum</name>
    <dbReference type="NCBI Taxonomy" id="114398"/>
    <lineage>
        <taxon>Eukaryota</taxon>
        <taxon>Metazoa</taxon>
        <taxon>Ecdysozoa</taxon>
        <taxon>Arthropoda</taxon>
        <taxon>Chelicerata</taxon>
        <taxon>Arachnida</taxon>
        <taxon>Araneae</taxon>
        <taxon>Araneomorphae</taxon>
        <taxon>Entelegynae</taxon>
        <taxon>Araneoidea</taxon>
        <taxon>Theridiidae</taxon>
        <taxon>Parasteatoda</taxon>
    </lineage>
</organism>
<dbReference type="AlphaFoldDB" id="A0A2L2Y056"/>
<dbReference type="PANTHER" id="PTHR15420">
    <property type="entry name" value="UBIQUINOL-CYTOCHROME C REDUCTASE COMPLEX 6.4 KD PROTEIN"/>
    <property type="match status" value="1"/>
</dbReference>
<dbReference type="GO" id="GO:0005743">
    <property type="term" value="C:mitochondrial inner membrane"/>
    <property type="evidence" value="ECO:0007669"/>
    <property type="project" value="TreeGrafter"/>
</dbReference>
<name>A0A2L2Y056_PARTP</name>
<reference evidence="1" key="1">
    <citation type="journal article" date="2016" name="Mol. Ecol. Resour.">
        <title>Evaluation of the impact of RNA preservation methods of spiders for de novo transcriptome assembly.</title>
        <authorList>
            <person name="Kono N."/>
            <person name="Nakamura H."/>
            <person name="Ito Y."/>
            <person name="Tomita M."/>
            <person name="Arakawa K."/>
        </authorList>
    </citation>
    <scope>NUCLEOTIDE SEQUENCE</scope>
    <source>
        <tissue evidence="1">Whole body</tissue>
    </source>
</reference>
<evidence type="ECO:0000313" key="1">
    <source>
        <dbReference type="EMBL" id="LAA01357.1"/>
    </source>
</evidence>
<dbReference type="GO" id="GO:0006122">
    <property type="term" value="P:mitochondrial electron transport, ubiquinol to cytochrome c"/>
    <property type="evidence" value="ECO:0007669"/>
    <property type="project" value="InterPro"/>
</dbReference>
<dbReference type="Pfam" id="PF08997">
    <property type="entry name" value="UCR_6-4kD"/>
    <property type="match status" value="1"/>
</dbReference>
<accession>A0A2L2Y056</accession>
<dbReference type="SUPFAM" id="SSF81518">
    <property type="entry name" value="Subunit XI (6.4 kDa protein) of cytochrome bc1 complex (Ubiquinol-cytochrome c reductase)"/>
    <property type="match status" value="1"/>
</dbReference>
<dbReference type="EMBL" id="IAAA01006406">
    <property type="protein sequence ID" value="LAA01357.1"/>
    <property type="molecule type" value="mRNA"/>
</dbReference>
<dbReference type="InterPro" id="IPR029027">
    <property type="entry name" value="Single_a-helix_sf"/>
</dbReference>
<protein>
    <recommendedName>
        <fullName evidence="2">Cytochrome b-c1 complex subunit 10</fullName>
    </recommendedName>
</protein>
<evidence type="ECO:0008006" key="2">
    <source>
        <dbReference type="Google" id="ProtNLM"/>
    </source>
</evidence>
<dbReference type="Gene3D" id="1.20.5.220">
    <property type="match status" value="1"/>
</dbReference>
<proteinExistence type="evidence at transcript level"/>
<dbReference type="PANTHER" id="PTHR15420:SF2">
    <property type="entry name" value="CYTOCHROME B-C1 COMPLEX SUBUNIT 10"/>
    <property type="match status" value="1"/>
</dbReference>
<sequence length="57" mass="6435">MLTRIIGKNRIAFVQSWSKTGATFGAAGGLGFLYFTDWKAVLKYLPVYNTKFQNSEK</sequence>